<sequence>MKPISLPLPAPAQRTRRRVNLALQGGGSHGAFTWGVLDALLEDGRLDFEGISGASAGAVNAVALAHGFATARAADGDRAAAQAAARETLGRVWRRVAGAGAPGAIAQQFARLLFGDGSALRSTLGMDPWASPYHFNPLDINPLRQLLDQEIDFDALAALAAPRVFVSATQVRTGRAEIFHGERLTLAAVMASACLPTMFQAVEIDQSADIVLVQLNPLTRVETPRTPFEIEQRMTELAFNASLLSQMRSIDFINQLLADGRLQEGTQYRKLLLHRIDVDSASHAPLSAASKMSADIRMIEALFESGRAAASDWLAQNFDALGRHSTIDIQQDYVAGTVTTPLTPPVNEKPSKRA</sequence>
<dbReference type="PROSITE" id="PS51635">
    <property type="entry name" value="PNPLA"/>
    <property type="match status" value="1"/>
</dbReference>
<feature type="active site" description="Nucleophile" evidence="4">
    <location>
        <position position="55"/>
    </location>
</feature>
<accession>A0A2W5R6M8</accession>
<keyword evidence="2 4" id="KW-0442">Lipid degradation</keyword>
<dbReference type="Proteomes" id="UP000249135">
    <property type="component" value="Unassembled WGS sequence"/>
</dbReference>
<protein>
    <submittedName>
        <fullName evidence="6">Patatin</fullName>
    </submittedName>
</protein>
<evidence type="ECO:0000256" key="4">
    <source>
        <dbReference type="PROSITE-ProRule" id="PRU01161"/>
    </source>
</evidence>
<keyword evidence="3 4" id="KW-0443">Lipid metabolism</keyword>
<evidence type="ECO:0000256" key="2">
    <source>
        <dbReference type="ARBA" id="ARBA00022963"/>
    </source>
</evidence>
<evidence type="ECO:0000256" key="1">
    <source>
        <dbReference type="ARBA" id="ARBA00022801"/>
    </source>
</evidence>
<evidence type="ECO:0000313" key="7">
    <source>
        <dbReference type="Proteomes" id="UP000249135"/>
    </source>
</evidence>
<dbReference type="InterPro" id="IPR050301">
    <property type="entry name" value="NTE"/>
</dbReference>
<dbReference type="GO" id="GO:0016787">
    <property type="term" value="F:hydrolase activity"/>
    <property type="evidence" value="ECO:0007669"/>
    <property type="project" value="UniProtKB-UniRule"/>
</dbReference>
<gene>
    <name evidence="6" type="ORF">DI563_24705</name>
</gene>
<comment type="caution">
    <text evidence="6">The sequence shown here is derived from an EMBL/GenBank/DDBJ whole genome shotgun (WGS) entry which is preliminary data.</text>
</comment>
<dbReference type="EMBL" id="QFPP01000460">
    <property type="protein sequence ID" value="PZQ66037.1"/>
    <property type="molecule type" value="Genomic_DNA"/>
</dbReference>
<organism evidence="6 7">
    <name type="scientific">Variovorax paradoxus</name>
    <dbReference type="NCBI Taxonomy" id="34073"/>
    <lineage>
        <taxon>Bacteria</taxon>
        <taxon>Pseudomonadati</taxon>
        <taxon>Pseudomonadota</taxon>
        <taxon>Betaproteobacteria</taxon>
        <taxon>Burkholderiales</taxon>
        <taxon>Comamonadaceae</taxon>
        <taxon>Variovorax</taxon>
    </lineage>
</organism>
<evidence type="ECO:0000313" key="6">
    <source>
        <dbReference type="EMBL" id="PZQ66037.1"/>
    </source>
</evidence>
<reference evidence="6 7" key="1">
    <citation type="submission" date="2017-08" db="EMBL/GenBank/DDBJ databases">
        <title>Infants hospitalized years apart are colonized by the same room-sourced microbial strains.</title>
        <authorList>
            <person name="Brooks B."/>
            <person name="Olm M.R."/>
            <person name="Firek B.A."/>
            <person name="Baker R."/>
            <person name="Thomas B.C."/>
            <person name="Morowitz M.J."/>
            <person name="Banfield J.F."/>
        </authorList>
    </citation>
    <scope>NUCLEOTIDE SEQUENCE [LARGE SCALE GENOMIC DNA]</scope>
    <source>
        <strain evidence="6">S2_005_003_R2_41</strain>
    </source>
</reference>
<feature type="short sequence motif" description="GXSXG" evidence="4">
    <location>
        <begin position="53"/>
        <end position="57"/>
    </location>
</feature>
<feature type="domain" description="PNPLA" evidence="5">
    <location>
        <begin position="21"/>
        <end position="222"/>
    </location>
</feature>
<dbReference type="InterPro" id="IPR002641">
    <property type="entry name" value="PNPLA_dom"/>
</dbReference>
<feature type="active site" description="Proton acceptor" evidence="4">
    <location>
        <position position="209"/>
    </location>
</feature>
<keyword evidence="1 4" id="KW-0378">Hydrolase</keyword>
<feature type="short sequence motif" description="GXGXXG" evidence="4">
    <location>
        <begin position="25"/>
        <end position="30"/>
    </location>
</feature>
<proteinExistence type="predicted"/>
<evidence type="ECO:0000256" key="3">
    <source>
        <dbReference type="ARBA" id="ARBA00023098"/>
    </source>
</evidence>
<dbReference type="Pfam" id="PF01734">
    <property type="entry name" value="Patatin"/>
    <property type="match status" value="1"/>
</dbReference>
<dbReference type="SUPFAM" id="SSF52151">
    <property type="entry name" value="FabD/lysophospholipase-like"/>
    <property type="match status" value="1"/>
</dbReference>
<dbReference type="GO" id="GO:0016042">
    <property type="term" value="P:lipid catabolic process"/>
    <property type="evidence" value="ECO:0007669"/>
    <property type="project" value="UniProtKB-UniRule"/>
</dbReference>
<dbReference type="PANTHER" id="PTHR14226:SF78">
    <property type="entry name" value="SLR0060 PROTEIN"/>
    <property type="match status" value="1"/>
</dbReference>
<dbReference type="InterPro" id="IPR016035">
    <property type="entry name" value="Acyl_Trfase/lysoPLipase"/>
</dbReference>
<dbReference type="PANTHER" id="PTHR14226">
    <property type="entry name" value="NEUROPATHY TARGET ESTERASE/SWISS CHEESE D.MELANOGASTER"/>
    <property type="match status" value="1"/>
</dbReference>
<evidence type="ECO:0000259" key="5">
    <source>
        <dbReference type="PROSITE" id="PS51635"/>
    </source>
</evidence>
<comment type="caution">
    <text evidence="4">Lacks conserved residue(s) required for the propagation of feature annotation.</text>
</comment>
<name>A0A2W5R6M8_VARPD</name>
<dbReference type="AlphaFoldDB" id="A0A2W5R6M8"/>
<dbReference type="Gene3D" id="3.40.1090.10">
    <property type="entry name" value="Cytosolic phospholipase A2 catalytic domain"/>
    <property type="match status" value="2"/>
</dbReference>